<proteinExistence type="predicted"/>
<evidence type="ECO:0000256" key="1">
    <source>
        <dbReference type="SAM" id="MobiDB-lite"/>
    </source>
</evidence>
<gene>
    <name evidence="2" type="ORF">PODLI_1B012438</name>
</gene>
<reference evidence="2" key="1">
    <citation type="submission" date="2022-12" db="EMBL/GenBank/DDBJ databases">
        <authorList>
            <person name="Alioto T."/>
            <person name="Alioto T."/>
            <person name="Gomez Garrido J."/>
        </authorList>
    </citation>
    <scope>NUCLEOTIDE SEQUENCE</scope>
</reference>
<accession>A0AA35LLK8</accession>
<sequence>MHTHTHTPFVSPLPPVPTGQAGFCGKPSRPVGPGQRGKYGETFSSAPGQPLQTKLKHHFLQDFGSGESFTAGQRLQPPLCVSSMLLWSVFEMDLIHFLMNKSKNKEPALKYTFYFRIYRVFYFCASSWQIRCLGILWF</sequence>
<organism evidence="2 3">
    <name type="scientific">Podarcis lilfordi</name>
    <name type="common">Lilford's wall lizard</name>
    <dbReference type="NCBI Taxonomy" id="74358"/>
    <lineage>
        <taxon>Eukaryota</taxon>
        <taxon>Metazoa</taxon>
        <taxon>Chordata</taxon>
        <taxon>Craniata</taxon>
        <taxon>Vertebrata</taxon>
        <taxon>Euteleostomi</taxon>
        <taxon>Lepidosauria</taxon>
        <taxon>Squamata</taxon>
        <taxon>Bifurcata</taxon>
        <taxon>Unidentata</taxon>
        <taxon>Episquamata</taxon>
        <taxon>Laterata</taxon>
        <taxon>Lacertibaenia</taxon>
        <taxon>Lacertidae</taxon>
        <taxon>Podarcis</taxon>
    </lineage>
</organism>
<name>A0AA35LLK8_9SAUR</name>
<protein>
    <submittedName>
        <fullName evidence="2">Uncharacterized protein</fullName>
    </submittedName>
</protein>
<dbReference type="Proteomes" id="UP001178461">
    <property type="component" value="Chromosome 16"/>
</dbReference>
<evidence type="ECO:0000313" key="3">
    <source>
        <dbReference type="Proteomes" id="UP001178461"/>
    </source>
</evidence>
<evidence type="ECO:0000313" key="2">
    <source>
        <dbReference type="EMBL" id="CAI5798545.1"/>
    </source>
</evidence>
<keyword evidence="3" id="KW-1185">Reference proteome</keyword>
<feature type="region of interest" description="Disordered" evidence="1">
    <location>
        <begin position="21"/>
        <end position="43"/>
    </location>
</feature>
<dbReference type="AlphaFoldDB" id="A0AA35LLK8"/>
<dbReference type="EMBL" id="OX395143">
    <property type="protein sequence ID" value="CAI5798545.1"/>
    <property type="molecule type" value="Genomic_DNA"/>
</dbReference>